<protein>
    <recommendedName>
        <fullName evidence="3">Invasion associated locus B (IalB) protein</fullName>
    </recommendedName>
</protein>
<comment type="caution">
    <text evidence="1">The sequence shown here is derived from an EMBL/GenBank/DDBJ whole genome shotgun (WGS) entry which is preliminary data.</text>
</comment>
<evidence type="ECO:0000313" key="1">
    <source>
        <dbReference type="EMBL" id="MBK1836955.1"/>
    </source>
</evidence>
<dbReference type="Pfam" id="PF06776">
    <property type="entry name" value="IalB"/>
    <property type="match status" value="1"/>
</dbReference>
<reference evidence="2" key="1">
    <citation type="submission" date="2021-01" db="EMBL/GenBank/DDBJ databases">
        <title>Genome public.</title>
        <authorList>
            <person name="Liu C."/>
            <person name="Sun Q."/>
        </authorList>
    </citation>
    <scope>NUCLEOTIDE SEQUENCE [LARGE SCALE GENOMIC DNA]</scope>
    <source>
        <strain evidence="2">YIM B02556</strain>
    </source>
</reference>
<dbReference type="EMBL" id="JAENHM010000021">
    <property type="protein sequence ID" value="MBK1836955.1"/>
    <property type="molecule type" value="Genomic_DNA"/>
</dbReference>
<dbReference type="Proteomes" id="UP000652760">
    <property type="component" value="Unassembled WGS sequence"/>
</dbReference>
<organism evidence="1 2">
    <name type="scientific">Azospirillum endophyticum</name>
    <dbReference type="NCBI Taxonomy" id="2800326"/>
    <lineage>
        <taxon>Bacteria</taxon>
        <taxon>Pseudomonadati</taxon>
        <taxon>Pseudomonadota</taxon>
        <taxon>Alphaproteobacteria</taxon>
        <taxon>Rhodospirillales</taxon>
        <taxon>Azospirillaceae</taxon>
        <taxon>Azospirillum</taxon>
    </lineage>
</organism>
<name>A0ABS1F0L2_9PROT</name>
<sequence>MLLPNAVRRIAGAAFAGSVLSTFLAAGLVAAGLTAAGLTAAPAAAADPRHLGTFKDWNAFLFEEKGQKVCYISSQPKKTEPKAKRGDIYTLVTHRPAEKALDVVSVIVGYPFKKGSDAEVSIDGKDFKLFTDGETAWARDADGDRAVTTALRNGKQMVVKGVSGRGTKTTDTYSLAGVGQAYEAINEACGVKR</sequence>
<keyword evidence="2" id="KW-1185">Reference proteome</keyword>
<dbReference type="InterPro" id="IPR010642">
    <property type="entry name" value="Invasion_prot_B"/>
</dbReference>
<evidence type="ECO:0008006" key="3">
    <source>
        <dbReference type="Google" id="ProtNLM"/>
    </source>
</evidence>
<proteinExistence type="predicted"/>
<dbReference type="RefSeq" id="WP_200191147.1">
    <property type="nucleotide sequence ID" value="NZ_JAENHM010000021.1"/>
</dbReference>
<dbReference type="InterPro" id="IPR038696">
    <property type="entry name" value="IalB_sf"/>
</dbReference>
<accession>A0ABS1F0L2</accession>
<evidence type="ECO:0000313" key="2">
    <source>
        <dbReference type="Proteomes" id="UP000652760"/>
    </source>
</evidence>
<dbReference type="Gene3D" id="2.60.40.1880">
    <property type="entry name" value="Invasion associated locus B (IalB) protein"/>
    <property type="match status" value="1"/>
</dbReference>
<gene>
    <name evidence="1" type="ORF">JHL17_05975</name>
</gene>